<feature type="transmembrane region" description="Helical" evidence="8">
    <location>
        <begin position="230"/>
        <end position="250"/>
    </location>
</feature>
<protein>
    <submittedName>
        <fullName evidence="9">Voltage-dependent anion channel-domain-containing protein</fullName>
    </submittedName>
</protein>
<gene>
    <name evidence="9" type="ORF">BD289DRAFT_121662</name>
</gene>
<dbReference type="InterPro" id="IPR051629">
    <property type="entry name" value="Sulfite_efflux_TDT"/>
</dbReference>
<evidence type="ECO:0000256" key="1">
    <source>
        <dbReference type="ARBA" id="ARBA00004651"/>
    </source>
</evidence>
<dbReference type="AlphaFoldDB" id="A0A2T2ZWM8"/>
<feature type="transmembrane region" description="Helical" evidence="8">
    <location>
        <begin position="114"/>
        <end position="132"/>
    </location>
</feature>
<dbReference type="GO" id="GO:0000319">
    <property type="term" value="F:sulfite transmembrane transporter activity"/>
    <property type="evidence" value="ECO:0007669"/>
    <property type="project" value="TreeGrafter"/>
</dbReference>
<dbReference type="FunCoup" id="A0A2T2ZWM8">
    <property type="interactions" value="22"/>
</dbReference>
<feature type="transmembrane region" description="Helical" evidence="8">
    <location>
        <begin position="204"/>
        <end position="223"/>
    </location>
</feature>
<dbReference type="InterPro" id="IPR038665">
    <property type="entry name" value="Voltage-dep_anion_channel_sf"/>
</dbReference>
<organism evidence="9 10">
    <name type="scientific">Coniella lustricola</name>
    <dbReference type="NCBI Taxonomy" id="2025994"/>
    <lineage>
        <taxon>Eukaryota</taxon>
        <taxon>Fungi</taxon>
        <taxon>Dikarya</taxon>
        <taxon>Ascomycota</taxon>
        <taxon>Pezizomycotina</taxon>
        <taxon>Sordariomycetes</taxon>
        <taxon>Sordariomycetidae</taxon>
        <taxon>Diaporthales</taxon>
        <taxon>Schizoparmaceae</taxon>
        <taxon>Coniella</taxon>
    </lineage>
</organism>
<dbReference type="InterPro" id="IPR004695">
    <property type="entry name" value="SLAC1/Mae1/Ssu1/TehA"/>
</dbReference>
<evidence type="ECO:0000313" key="10">
    <source>
        <dbReference type="Proteomes" id="UP000241462"/>
    </source>
</evidence>
<dbReference type="Gene3D" id="1.50.10.150">
    <property type="entry name" value="Voltage-dependent anion channel"/>
    <property type="match status" value="1"/>
</dbReference>
<dbReference type="InParanoid" id="A0A2T2ZWM8"/>
<keyword evidence="7 8" id="KW-0472">Membrane</keyword>
<dbReference type="Pfam" id="PF03595">
    <property type="entry name" value="SLAC1"/>
    <property type="match status" value="1"/>
</dbReference>
<evidence type="ECO:0000256" key="2">
    <source>
        <dbReference type="ARBA" id="ARBA00008566"/>
    </source>
</evidence>
<reference evidence="9 10" key="1">
    <citation type="journal article" date="2018" name="Mycol. Prog.">
        <title>Coniella lustricola, a new species from submerged detritus.</title>
        <authorList>
            <person name="Raudabaugh D.B."/>
            <person name="Iturriaga T."/>
            <person name="Carver A."/>
            <person name="Mondo S."/>
            <person name="Pangilinan J."/>
            <person name="Lipzen A."/>
            <person name="He G."/>
            <person name="Amirebrahimi M."/>
            <person name="Grigoriev I.V."/>
            <person name="Miller A.N."/>
        </authorList>
    </citation>
    <scope>NUCLEOTIDE SEQUENCE [LARGE SCALE GENOMIC DNA]</scope>
    <source>
        <strain evidence="9 10">B22-T-1</strain>
    </source>
</reference>
<evidence type="ECO:0000256" key="5">
    <source>
        <dbReference type="ARBA" id="ARBA00022692"/>
    </source>
</evidence>
<keyword evidence="6 8" id="KW-1133">Transmembrane helix</keyword>
<dbReference type="GO" id="GO:0005886">
    <property type="term" value="C:plasma membrane"/>
    <property type="evidence" value="ECO:0007669"/>
    <property type="project" value="UniProtKB-SubCell"/>
</dbReference>
<feature type="transmembrane region" description="Helical" evidence="8">
    <location>
        <begin position="46"/>
        <end position="68"/>
    </location>
</feature>
<dbReference type="OrthoDB" id="1099at2759"/>
<evidence type="ECO:0000256" key="3">
    <source>
        <dbReference type="ARBA" id="ARBA00022448"/>
    </source>
</evidence>
<dbReference type="PANTHER" id="PTHR31686:SF1">
    <property type="entry name" value="SULFITE EFFLUX PUMP SSU1"/>
    <property type="match status" value="1"/>
</dbReference>
<keyword evidence="4" id="KW-1003">Cell membrane</keyword>
<keyword evidence="10" id="KW-1185">Reference proteome</keyword>
<sequence>MFFISPFLRSRTLLIVTSSLKSPCFFLISSISSIHRHRPQLQQTTAALLLPVVPAVVASASGGILAAALPTRSHAVTTLITSYVLWGLGETFACCILALYFHRLMVHQLPPRELIVSVFLPVGPLGQGGFAIQQLGVVAADLDFLPLVVSSAADGGAVVGFVTGGQVLQIVGVFLALIMWGAGLGWLVLAATSIATTQTFPFNMGWWGFTFPLGVFATCTSMLAKQLDSVFFRFLTMIFSVSVILLWLIVATRTLLKARTGEIFVAPCLGDLRPKTQQGGANRTV</sequence>
<comment type="similarity">
    <text evidence="2">Belongs to the tellurite-resistance/dicarboxylate transporter (TDT) family.</text>
</comment>
<dbReference type="EMBL" id="KZ678603">
    <property type="protein sequence ID" value="PSR78516.1"/>
    <property type="molecule type" value="Genomic_DNA"/>
</dbReference>
<evidence type="ECO:0000256" key="7">
    <source>
        <dbReference type="ARBA" id="ARBA00023136"/>
    </source>
</evidence>
<keyword evidence="3" id="KW-0813">Transport</keyword>
<feature type="transmembrane region" description="Helical" evidence="8">
    <location>
        <begin position="80"/>
        <end position="102"/>
    </location>
</feature>
<evidence type="ECO:0000256" key="4">
    <source>
        <dbReference type="ARBA" id="ARBA00022475"/>
    </source>
</evidence>
<accession>A0A2T2ZWM8</accession>
<feature type="transmembrane region" description="Helical" evidence="8">
    <location>
        <begin position="170"/>
        <end position="192"/>
    </location>
</feature>
<dbReference type="Proteomes" id="UP000241462">
    <property type="component" value="Unassembled WGS sequence"/>
</dbReference>
<evidence type="ECO:0000313" key="9">
    <source>
        <dbReference type="EMBL" id="PSR78516.1"/>
    </source>
</evidence>
<comment type="subcellular location">
    <subcellularLocation>
        <location evidence="1">Cell membrane</location>
        <topology evidence="1">Multi-pass membrane protein</topology>
    </subcellularLocation>
</comment>
<dbReference type="PANTHER" id="PTHR31686">
    <property type="match status" value="1"/>
</dbReference>
<keyword evidence="5 8" id="KW-0812">Transmembrane</keyword>
<evidence type="ECO:0000256" key="6">
    <source>
        <dbReference type="ARBA" id="ARBA00022989"/>
    </source>
</evidence>
<name>A0A2T2ZWM8_9PEZI</name>
<proteinExistence type="inferred from homology"/>
<feature type="transmembrane region" description="Helical" evidence="8">
    <location>
        <begin position="12"/>
        <end position="34"/>
    </location>
</feature>
<evidence type="ECO:0000256" key="8">
    <source>
        <dbReference type="SAM" id="Phobius"/>
    </source>
</evidence>